<protein>
    <submittedName>
        <fullName evidence="1">Uncharacterized protein</fullName>
    </submittedName>
</protein>
<proteinExistence type="predicted"/>
<dbReference type="AlphaFoldDB" id="A0A2P2N629"/>
<organism evidence="1">
    <name type="scientific">Rhizophora mucronata</name>
    <name type="common">Asiatic mangrove</name>
    <dbReference type="NCBI Taxonomy" id="61149"/>
    <lineage>
        <taxon>Eukaryota</taxon>
        <taxon>Viridiplantae</taxon>
        <taxon>Streptophyta</taxon>
        <taxon>Embryophyta</taxon>
        <taxon>Tracheophyta</taxon>
        <taxon>Spermatophyta</taxon>
        <taxon>Magnoliopsida</taxon>
        <taxon>eudicotyledons</taxon>
        <taxon>Gunneridae</taxon>
        <taxon>Pentapetalae</taxon>
        <taxon>rosids</taxon>
        <taxon>fabids</taxon>
        <taxon>Malpighiales</taxon>
        <taxon>Rhizophoraceae</taxon>
        <taxon>Rhizophora</taxon>
    </lineage>
</organism>
<sequence length="53" mass="5949">MAVKSTGDHPELTASQRRLYTTISSESSTFKGKSPHVSVKKGTRLLKLELLWF</sequence>
<dbReference type="EMBL" id="GGEC01057470">
    <property type="protein sequence ID" value="MBX37954.1"/>
    <property type="molecule type" value="Transcribed_RNA"/>
</dbReference>
<accession>A0A2P2N629</accession>
<reference evidence="1" key="1">
    <citation type="submission" date="2018-02" db="EMBL/GenBank/DDBJ databases">
        <title>Rhizophora mucronata_Transcriptome.</title>
        <authorList>
            <person name="Meera S.P."/>
            <person name="Sreeshan A."/>
            <person name="Augustine A."/>
        </authorList>
    </citation>
    <scope>NUCLEOTIDE SEQUENCE</scope>
    <source>
        <tissue evidence="1">Leaf</tissue>
    </source>
</reference>
<name>A0A2P2N629_RHIMU</name>
<evidence type="ECO:0000313" key="1">
    <source>
        <dbReference type="EMBL" id="MBX37954.1"/>
    </source>
</evidence>